<reference evidence="6" key="1">
    <citation type="submission" date="2020-09" db="EMBL/GenBank/DDBJ databases">
        <title>A novel bacterium of genus Neiella, isolated from South China Sea.</title>
        <authorList>
            <person name="Huang H."/>
            <person name="Mo K."/>
            <person name="Hu Y."/>
        </authorList>
    </citation>
    <scope>NUCLEOTIDE SEQUENCE</scope>
    <source>
        <strain evidence="6">HB171785</strain>
    </source>
</reference>
<feature type="transmembrane region" description="Helical" evidence="5">
    <location>
        <begin position="99"/>
        <end position="125"/>
    </location>
</feature>
<protein>
    <submittedName>
        <fullName evidence="6">Isoprenylcysteine carboxylmethyltransferase family protein</fullName>
    </submittedName>
</protein>
<organism evidence="6 7">
    <name type="scientific">Neiella litorisoli</name>
    <dbReference type="NCBI Taxonomy" id="2771431"/>
    <lineage>
        <taxon>Bacteria</taxon>
        <taxon>Pseudomonadati</taxon>
        <taxon>Pseudomonadota</taxon>
        <taxon>Gammaproteobacteria</taxon>
        <taxon>Alteromonadales</taxon>
        <taxon>Echinimonadaceae</taxon>
        <taxon>Neiella</taxon>
    </lineage>
</organism>
<evidence type="ECO:0000256" key="3">
    <source>
        <dbReference type="ARBA" id="ARBA00022989"/>
    </source>
</evidence>
<gene>
    <name evidence="6" type="ORF">IC617_03140</name>
</gene>
<dbReference type="GO" id="GO:0016740">
    <property type="term" value="F:transferase activity"/>
    <property type="evidence" value="ECO:0007669"/>
    <property type="project" value="UniProtKB-ARBA"/>
</dbReference>
<feature type="transmembrane region" description="Helical" evidence="5">
    <location>
        <begin position="44"/>
        <end position="63"/>
    </location>
</feature>
<dbReference type="Gene3D" id="1.20.120.1630">
    <property type="match status" value="1"/>
</dbReference>
<proteinExistence type="predicted"/>
<keyword evidence="2 5" id="KW-0812">Transmembrane</keyword>
<evidence type="ECO:0000256" key="1">
    <source>
        <dbReference type="ARBA" id="ARBA00004127"/>
    </source>
</evidence>
<dbReference type="AlphaFoldDB" id="A0A8J6UIG6"/>
<dbReference type="EMBL" id="JACXAF010000003">
    <property type="protein sequence ID" value="MBD1388413.1"/>
    <property type="molecule type" value="Genomic_DNA"/>
</dbReference>
<keyword evidence="4 5" id="KW-0472">Membrane</keyword>
<name>A0A8J6UIG6_9GAMM</name>
<accession>A0A8J6UIG6</accession>
<dbReference type="GO" id="GO:0012505">
    <property type="term" value="C:endomembrane system"/>
    <property type="evidence" value="ECO:0007669"/>
    <property type="project" value="UniProtKB-SubCell"/>
</dbReference>
<dbReference type="InterPro" id="IPR007318">
    <property type="entry name" value="Phopholipid_MeTrfase"/>
</dbReference>
<dbReference type="PANTHER" id="PTHR12714">
    <property type="entry name" value="PROTEIN-S ISOPRENYLCYSTEINE O-METHYLTRANSFERASE"/>
    <property type="match status" value="1"/>
</dbReference>
<dbReference type="Proteomes" id="UP000638014">
    <property type="component" value="Unassembled WGS sequence"/>
</dbReference>
<evidence type="ECO:0000313" key="7">
    <source>
        <dbReference type="Proteomes" id="UP000638014"/>
    </source>
</evidence>
<keyword evidence="3 5" id="KW-1133">Transmembrane helix</keyword>
<evidence type="ECO:0000256" key="2">
    <source>
        <dbReference type="ARBA" id="ARBA00022692"/>
    </source>
</evidence>
<keyword evidence="7" id="KW-1185">Reference proteome</keyword>
<comment type="caution">
    <text evidence="6">The sequence shown here is derived from an EMBL/GenBank/DDBJ whole genome shotgun (WGS) entry which is preliminary data.</text>
</comment>
<sequence length="161" mass="17944">MSYLSSLELKVPPIIVLLLTASLMLLSSEVTEPLSFDVPATQGLGWFFAIAGLIVIGRGVQVFRHHQTTVDPRVPDASSHLVVSDIYGYTRNPMYLGMALCLVGWAFYLCNLIALGLVFVFMAYITQFQVIPEERFLGRKFGQCYTDYAGKVGRWVGKKKS</sequence>
<evidence type="ECO:0000256" key="4">
    <source>
        <dbReference type="ARBA" id="ARBA00023136"/>
    </source>
</evidence>
<evidence type="ECO:0000256" key="5">
    <source>
        <dbReference type="SAM" id="Phobius"/>
    </source>
</evidence>
<comment type="subcellular location">
    <subcellularLocation>
        <location evidence="1">Endomembrane system</location>
        <topology evidence="1">Multi-pass membrane protein</topology>
    </subcellularLocation>
</comment>
<dbReference type="RefSeq" id="WP_191143522.1">
    <property type="nucleotide sequence ID" value="NZ_JACXAF010000003.1"/>
</dbReference>
<evidence type="ECO:0000313" key="6">
    <source>
        <dbReference type="EMBL" id="MBD1388413.1"/>
    </source>
</evidence>
<dbReference type="PANTHER" id="PTHR12714:SF24">
    <property type="entry name" value="SLR1182 PROTEIN"/>
    <property type="match status" value="1"/>
</dbReference>
<dbReference type="Pfam" id="PF04191">
    <property type="entry name" value="PEMT"/>
    <property type="match status" value="1"/>
</dbReference>